<dbReference type="EMBL" id="HF935253">
    <property type="protein sequence ID" value="CCX05420.1"/>
    <property type="molecule type" value="Genomic_DNA"/>
</dbReference>
<dbReference type="AlphaFoldDB" id="U4L5Y2"/>
<gene>
    <name evidence="2" type="ORF">PCON_05007</name>
</gene>
<evidence type="ECO:0000313" key="3">
    <source>
        <dbReference type="Proteomes" id="UP000018144"/>
    </source>
</evidence>
<reference evidence="2 3" key="1">
    <citation type="journal article" date="2013" name="PLoS Genet.">
        <title>The genome and development-dependent transcriptomes of Pyronema confluens: a window into fungal evolution.</title>
        <authorList>
            <person name="Traeger S."/>
            <person name="Altegoer F."/>
            <person name="Freitag M."/>
            <person name="Gabaldon T."/>
            <person name="Kempken F."/>
            <person name="Kumar A."/>
            <person name="Marcet-Houben M."/>
            <person name="Poggeler S."/>
            <person name="Stajich J.E."/>
            <person name="Nowrousian M."/>
        </authorList>
    </citation>
    <scope>NUCLEOTIDE SEQUENCE [LARGE SCALE GENOMIC DNA]</scope>
    <source>
        <strain evidence="3">CBS 100304</strain>
        <tissue evidence="2">Vegetative mycelium</tissue>
    </source>
</reference>
<dbReference type="Proteomes" id="UP000018144">
    <property type="component" value="Unassembled WGS sequence"/>
</dbReference>
<sequence length="79" mass="9301">MIRPLQLWRRLRHKQPAQTPHPPVGSRGQARSSHSELRTNPTNPTNLGRIYQANDRMYPTFAYICVYPPRKYRNNSNAR</sequence>
<name>U4L5Y2_PYROM</name>
<protein>
    <submittedName>
        <fullName evidence="2">Uncharacterized protein</fullName>
    </submittedName>
</protein>
<keyword evidence="3" id="KW-1185">Reference proteome</keyword>
<proteinExistence type="predicted"/>
<accession>U4L5Y2</accession>
<evidence type="ECO:0000256" key="1">
    <source>
        <dbReference type="SAM" id="MobiDB-lite"/>
    </source>
</evidence>
<evidence type="ECO:0000313" key="2">
    <source>
        <dbReference type="EMBL" id="CCX05420.1"/>
    </source>
</evidence>
<feature type="region of interest" description="Disordered" evidence="1">
    <location>
        <begin position="9"/>
        <end position="49"/>
    </location>
</feature>
<organism evidence="2 3">
    <name type="scientific">Pyronema omphalodes (strain CBS 100304)</name>
    <name type="common">Pyronema confluens</name>
    <dbReference type="NCBI Taxonomy" id="1076935"/>
    <lineage>
        <taxon>Eukaryota</taxon>
        <taxon>Fungi</taxon>
        <taxon>Dikarya</taxon>
        <taxon>Ascomycota</taxon>
        <taxon>Pezizomycotina</taxon>
        <taxon>Pezizomycetes</taxon>
        <taxon>Pezizales</taxon>
        <taxon>Pyronemataceae</taxon>
        <taxon>Pyronema</taxon>
    </lineage>
</organism>